<dbReference type="PANTHER" id="PTHR10472">
    <property type="entry name" value="D-TYROSYL-TRNA TYR DEACYLASE"/>
    <property type="match status" value="1"/>
</dbReference>
<comment type="caution">
    <text evidence="3">The sequence shown here is derived from an EMBL/GenBank/DDBJ whole genome shotgun (WGS) entry which is preliminary data.</text>
</comment>
<comment type="catalytic activity">
    <reaction evidence="2">
        <text>glycyl-tRNA(Ala) + H2O = tRNA(Ala) + glycine + H(+)</text>
        <dbReference type="Rhea" id="RHEA:53744"/>
        <dbReference type="Rhea" id="RHEA-COMP:9657"/>
        <dbReference type="Rhea" id="RHEA-COMP:13640"/>
        <dbReference type="ChEBI" id="CHEBI:15377"/>
        <dbReference type="ChEBI" id="CHEBI:15378"/>
        <dbReference type="ChEBI" id="CHEBI:57305"/>
        <dbReference type="ChEBI" id="CHEBI:78442"/>
        <dbReference type="ChEBI" id="CHEBI:78522"/>
    </reaction>
</comment>
<comment type="function">
    <text evidence="2">An aminoacyl-tRNA editing enzyme that deacylates mischarged D-aminoacyl-tRNAs. Also deacylates mischarged glycyl-tRNA(Ala), protecting cells against glycine mischarging by AlaRS. Acts via tRNA-based rather than protein-based catalysis; rejects L-amino acids rather than detecting D-amino acids in the active site. By recycling D-aminoacyl-tRNA to D-amino acids and free tRNA molecules, this enzyme counteracts the toxicity associated with the formation of D-aminoacyl-tRNA entities in vivo and helps enforce protein L-homochirality.</text>
</comment>
<dbReference type="SUPFAM" id="SSF69500">
    <property type="entry name" value="DTD-like"/>
    <property type="match status" value="1"/>
</dbReference>
<reference evidence="4" key="1">
    <citation type="journal article" date="2019" name="Int. J. Syst. Evol. Microbiol.">
        <title>The Global Catalogue of Microorganisms (GCM) 10K type strain sequencing project: providing services to taxonomists for standard genome sequencing and annotation.</title>
        <authorList>
            <consortium name="The Broad Institute Genomics Platform"/>
            <consortium name="The Broad Institute Genome Sequencing Center for Infectious Disease"/>
            <person name="Wu L."/>
            <person name="Ma J."/>
        </authorList>
    </citation>
    <scope>NUCLEOTIDE SEQUENCE [LARGE SCALE GENOMIC DNA]</scope>
    <source>
        <strain evidence="4">CECT 7956</strain>
    </source>
</reference>
<proteinExistence type="inferred from homology"/>
<dbReference type="Gene3D" id="3.50.80.10">
    <property type="entry name" value="D-tyrosyl-tRNA(Tyr) deacylase"/>
    <property type="match status" value="1"/>
</dbReference>
<sequence>MIAVIQRVSEAQVKIEGNIKGEIGLGFLVLLGIAADDTLEDLEWLSKKIVGLRVFSDSEQKMNLDIKDVEGELLLISQFTLLASTKKGNRPSFLESAKPDIAVPLYEKMIDTLSGLLGKEIATGTFGADMKVSLCNDGPVTIVIDSKNKK</sequence>
<gene>
    <name evidence="2 3" type="primary">dtd</name>
    <name evidence="3" type="ORF">ACFOOI_00295</name>
</gene>
<evidence type="ECO:0000313" key="4">
    <source>
        <dbReference type="Proteomes" id="UP001595616"/>
    </source>
</evidence>
<organism evidence="3 4">
    <name type="scientific">Lacihabitans lacunae</name>
    <dbReference type="NCBI Taxonomy" id="1028214"/>
    <lineage>
        <taxon>Bacteria</taxon>
        <taxon>Pseudomonadati</taxon>
        <taxon>Bacteroidota</taxon>
        <taxon>Cytophagia</taxon>
        <taxon>Cytophagales</taxon>
        <taxon>Leadbetterellaceae</taxon>
        <taxon>Lacihabitans</taxon>
    </lineage>
</organism>
<comment type="similarity">
    <text evidence="1 2">Belongs to the DTD family.</text>
</comment>
<dbReference type="RefSeq" id="WP_379833605.1">
    <property type="nucleotide sequence ID" value="NZ_JBHRYQ010000001.1"/>
</dbReference>
<dbReference type="HAMAP" id="MF_00518">
    <property type="entry name" value="Deacylase_Dtd"/>
    <property type="match status" value="1"/>
</dbReference>
<keyword evidence="2" id="KW-0820">tRNA-binding</keyword>
<dbReference type="CDD" id="cd00563">
    <property type="entry name" value="Dtyr_deacylase"/>
    <property type="match status" value="1"/>
</dbReference>
<comment type="catalytic activity">
    <reaction evidence="2">
        <text>a D-aminoacyl-tRNA + H2O = a tRNA + a D-alpha-amino acid + H(+)</text>
        <dbReference type="Rhea" id="RHEA:13953"/>
        <dbReference type="Rhea" id="RHEA-COMP:10123"/>
        <dbReference type="Rhea" id="RHEA-COMP:10124"/>
        <dbReference type="ChEBI" id="CHEBI:15377"/>
        <dbReference type="ChEBI" id="CHEBI:15378"/>
        <dbReference type="ChEBI" id="CHEBI:59871"/>
        <dbReference type="ChEBI" id="CHEBI:78442"/>
        <dbReference type="ChEBI" id="CHEBI:79333"/>
        <dbReference type="EC" id="3.1.1.96"/>
    </reaction>
</comment>
<keyword evidence="2 3" id="KW-0378">Hydrolase</keyword>
<keyword evidence="2" id="KW-0694">RNA-binding</keyword>
<dbReference type="EC" id="3.1.1.-" evidence="2"/>
<evidence type="ECO:0000313" key="3">
    <source>
        <dbReference type="EMBL" id="MFC3809075.1"/>
    </source>
</evidence>
<dbReference type="EC" id="3.1.1.96" evidence="2"/>
<dbReference type="Proteomes" id="UP001595616">
    <property type="component" value="Unassembled WGS sequence"/>
</dbReference>
<dbReference type="PANTHER" id="PTHR10472:SF5">
    <property type="entry name" value="D-AMINOACYL-TRNA DEACYLASE 1"/>
    <property type="match status" value="1"/>
</dbReference>
<comment type="subunit">
    <text evidence="2">Homodimer.</text>
</comment>
<keyword evidence="2" id="KW-0963">Cytoplasm</keyword>
<dbReference type="InterPro" id="IPR003732">
    <property type="entry name" value="Daa-tRNA_deacyls_DTD"/>
</dbReference>
<dbReference type="InterPro" id="IPR023509">
    <property type="entry name" value="DTD-like_sf"/>
</dbReference>
<accession>A0ABV7YQ13</accession>
<evidence type="ECO:0000256" key="2">
    <source>
        <dbReference type="HAMAP-Rule" id="MF_00518"/>
    </source>
</evidence>
<evidence type="ECO:0000256" key="1">
    <source>
        <dbReference type="ARBA" id="ARBA00009673"/>
    </source>
</evidence>
<dbReference type="EMBL" id="JBHRYQ010000001">
    <property type="protein sequence ID" value="MFC3809075.1"/>
    <property type="molecule type" value="Genomic_DNA"/>
</dbReference>
<dbReference type="GO" id="GO:0051499">
    <property type="term" value="F:D-aminoacyl-tRNA deacylase activity"/>
    <property type="evidence" value="ECO:0007669"/>
    <property type="project" value="UniProtKB-EC"/>
</dbReference>
<feature type="short sequence motif" description="Gly-cisPro motif, important for rejection of L-amino acids" evidence="2">
    <location>
        <begin position="138"/>
        <end position="139"/>
    </location>
</feature>
<keyword evidence="4" id="KW-1185">Reference proteome</keyword>
<comment type="domain">
    <text evidence="2">A Gly-cisPro motif from one monomer fits into the active site of the other monomer to allow specific chiral rejection of L-amino acids.</text>
</comment>
<dbReference type="Pfam" id="PF02580">
    <property type="entry name" value="Tyr_Deacylase"/>
    <property type="match status" value="1"/>
</dbReference>
<dbReference type="NCBIfam" id="TIGR00256">
    <property type="entry name" value="D-aminoacyl-tRNA deacylase"/>
    <property type="match status" value="1"/>
</dbReference>
<name>A0ABV7YQ13_9BACT</name>
<comment type="subcellular location">
    <subcellularLocation>
        <location evidence="2">Cytoplasm</location>
    </subcellularLocation>
</comment>
<protein>
    <recommendedName>
        <fullName evidence="2">D-aminoacyl-tRNA deacylase</fullName>
        <shortName evidence="2">DTD</shortName>
        <ecNumber evidence="2">3.1.1.96</ecNumber>
    </recommendedName>
    <alternativeName>
        <fullName evidence="2">Gly-tRNA(Ala) deacylase</fullName>
        <ecNumber evidence="2">3.1.1.-</ecNumber>
    </alternativeName>
</protein>